<comment type="similarity">
    <text evidence="10 12">Belongs to the DnaJ family.</text>
</comment>
<evidence type="ECO:0000259" key="14">
    <source>
        <dbReference type="PROSITE" id="PS50076"/>
    </source>
</evidence>
<dbReference type="GO" id="GO:0042026">
    <property type="term" value="P:protein refolding"/>
    <property type="evidence" value="ECO:0007669"/>
    <property type="project" value="TreeGrafter"/>
</dbReference>
<organism evidence="16 17">
    <name type="scientific">Hydrogenimonas thermophila</name>
    <dbReference type="NCBI Taxonomy" id="223786"/>
    <lineage>
        <taxon>Bacteria</taxon>
        <taxon>Pseudomonadati</taxon>
        <taxon>Campylobacterota</taxon>
        <taxon>Epsilonproteobacteria</taxon>
        <taxon>Campylobacterales</taxon>
        <taxon>Hydrogenimonadaceae</taxon>
        <taxon>Hydrogenimonas</taxon>
    </lineage>
</organism>
<dbReference type="Gene3D" id="1.10.287.110">
    <property type="entry name" value="DnaJ domain"/>
    <property type="match status" value="1"/>
</dbReference>
<evidence type="ECO:0000256" key="10">
    <source>
        <dbReference type="ARBA" id="ARBA00061004"/>
    </source>
</evidence>
<comment type="cofactor">
    <cofactor evidence="12">
        <name>Zn(2+)</name>
        <dbReference type="ChEBI" id="CHEBI:29105"/>
    </cofactor>
    <text evidence="12">Binds 2 Zn(2+) ions per monomer.</text>
</comment>
<dbReference type="GO" id="GO:0031072">
    <property type="term" value="F:heat shock protein binding"/>
    <property type="evidence" value="ECO:0007669"/>
    <property type="project" value="InterPro"/>
</dbReference>
<comment type="domain">
    <text evidence="12">The J domain is necessary and sufficient to stimulate DnaK ATPase activity. Zinc center 1 plays an important role in the autonomous, DnaK-independent chaperone activity of DnaJ. Zinc center 2 is essential for interaction with DnaK and for DnaJ activity.</text>
</comment>
<evidence type="ECO:0000256" key="2">
    <source>
        <dbReference type="ARBA" id="ARBA00022705"/>
    </source>
</evidence>
<evidence type="ECO:0000256" key="7">
    <source>
        <dbReference type="ARBA" id="ARBA00023016"/>
    </source>
</evidence>
<dbReference type="OrthoDB" id="9779889at2"/>
<evidence type="ECO:0000256" key="13">
    <source>
        <dbReference type="PROSITE-ProRule" id="PRU00546"/>
    </source>
</evidence>
<keyword evidence="3 12" id="KW-0479">Metal-binding</keyword>
<comment type="subunit">
    <text evidence="12">Homodimer.</text>
</comment>
<dbReference type="SMART" id="SM00271">
    <property type="entry name" value="DnaJ"/>
    <property type="match status" value="1"/>
</dbReference>
<evidence type="ECO:0000256" key="9">
    <source>
        <dbReference type="ARBA" id="ARBA00053423"/>
    </source>
</evidence>
<dbReference type="FunFam" id="2.60.260.20:FF:000005">
    <property type="entry name" value="Chaperone protein dnaJ 1, mitochondrial"/>
    <property type="match status" value="1"/>
</dbReference>
<dbReference type="GO" id="GO:0051082">
    <property type="term" value="F:unfolded protein binding"/>
    <property type="evidence" value="ECO:0007669"/>
    <property type="project" value="UniProtKB-UniRule"/>
</dbReference>
<feature type="repeat" description="CXXCXGXG motif" evidence="12">
    <location>
        <begin position="166"/>
        <end position="173"/>
    </location>
</feature>
<feature type="binding site" evidence="12">
    <location>
        <position position="169"/>
    </location>
    <ligand>
        <name>Zn(2+)</name>
        <dbReference type="ChEBI" id="CHEBI:29105"/>
        <label>2</label>
    </ligand>
</feature>
<dbReference type="NCBIfam" id="TIGR02349">
    <property type="entry name" value="DnaJ_bact"/>
    <property type="match status" value="1"/>
</dbReference>
<dbReference type="CDD" id="cd06257">
    <property type="entry name" value="DnaJ"/>
    <property type="match status" value="1"/>
</dbReference>
<dbReference type="STRING" id="223786.SAMN05216234_10624"/>
<dbReference type="PROSITE" id="PS51188">
    <property type="entry name" value="ZF_CR"/>
    <property type="match status" value="1"/>
</dbReference>
<dbReference type="Gene3D" id="2.10.230.10">
    <property type="entry name" value="Heat shock protein DnaJ, cysteine-rich domain"/>
    <property type="match status" value="1"/>
</dbReference>
<keyword evidence="2 12" id="KW-0235">DNA replication</keyword>
<feature type="repeat" description="CXXCXGXG motif" evidence="12">
    <location>
        <begin position="202"/>
        <end position="209"/>
    </location>
</feature>
<dbReference type="InterPro" id="IPR002939">
    <property type="entry name" value="DnaJ_C"/>
</dbReference>
<dbReference type="NCBIfam" id="NF008035">
    <property type="entry name" value="PRK10767.1"/>
    <property type="match status" value="1"/>
</dbReference>
<accession>A0A1I5MIJ9</accession>
<feature type="binding site" evidence="12">
    <location>
        <position position="191"/>
    </location>
    <ligand>
        <name>Zn(2+)</name>
        <dbReference type="ChEBI" id="CHEBI:29105"/>
        <label>2</label>
    </ligand>
</feature>
<dbReference type="InterPro" id="IPR036410">
    <property type="entry name" value="HSP_DnaJ_Cys-rich_dom_sf"/>
</dbReference>
<dbReference type="RefSeq" id="WP_092911207.1">
    <property type="nucleotide sequence ID" value="NZ_FOXB01000006.1"/>
</dbReference>
<feature type="binding site" evidence="12">
    <location>
        <position position="205"/>
    </location>
    <ligand>
        <name>Zn(2+)</name>
        <dbReference type="ChEBI" id="CHEBI:29105"/>
        <label>1</label>
    </ligand>
</feature>
<dbReference type="GO" id="GO:0009408">
    <property type="term" value="P:response to heat"/>
    <property type="evidence" value="ECO:0007669"/>
    <property type="project" value="InterPro"/>
</dbReference>
<dbReference type="PANTHER" id="PTHR43096:SF48">
    <property type="entry name" value="CHAPERONE PROTEIN DNAJ"/>
    <property type="match status" value="1"/>
</dbReference>
<dbReference type="SUPFAM" id="SSF57938">
    <property type="entry name" value="DnaJ/Hsp40 cysteine-rich domain"/>
    <property type="match status" value="1"/>
</dbReference>
<dbReference type="Proteomes" id="UP000199227">
    <property type="component" value="Unassembled WGS sequence"/>
</dbReference>
<feature type="zinc finger region" description="CR-type" evidence="13">
    <location>
        <begin position="137"/>
        <end position="214"/>
    </location>
</feature>
<dbReference type="InterPro" id="IPR036869">
    <property type="entry name" value="J_dom_sf"/>
</dbReference>
<dbReference type="CDD" id="cd10747">
    <property type="entry name" value="DnaJ_C"/>
    <property type="match status" value="1"/>
</dbReference>
<feature type="binding site" evidence="12">
    <location>
        <position position="166"/>
    </location>
    <ligand>
        <name>Zn(2+)</name>
        <dbReference type="ChEBI" id="CHEBI:29105"/>
        <label>2</label>
    </ligand>
</feature>
<feature type="domain" description="CR-type" evidence="15">
    <location>
        <begin position="137"/>
        <end position="214"/>
    </location>
</feature>
<feature type="binding site" evidence="12">
    <location>
        <position position="153"/>
    </location>
    <ligand>
        <name>Zn(2+)</name>
        <dbReference type="ChEBI" id="CHEBI:29105"/>
        <label>1</label>
    </ligand>
</feature>
<gene>
    <name evidence="12" type="primary">dnaJ</name>
    <name evidence="16" type="ORF">SAMN05216234_10624</name>
</gene>
<dbReference type="GO" id="GO:0006260">
    <property type="term" value="P:DNA replication"/>
    <property type="evidence" value="ECO:0007669"/>
    <property type="project" value="UniProtKB-KW"/>
</dbReference>
<feature type="binding site" evidence="12">
    <location>
        <position position="188"/>
    </location>
    <ligand>
        <name>Zn(2+)</name>
        <dbReference type="ChEBI" id="CHEBI:29105"/>
        <label>2</label>
    </ligand>
</feature>
<dbReference type="InterPro" id="IPR001623">
    <property type="entry name" value="DnaJ_domain"/>
</dbReference>
<evidence type="ECO:0000256" key="1">
    <source>
        <dbReference type="ARBA" id="ARBA00022490"/>
    </source>
</evidence>
<evidence type="ECO:0000256" key="3">
    <source>
        <dbReference type="ARBA" id="ARBA00022723"/>
    </source>
</evidence>
<dbReference type="PANTHER" id="PTHR43096">
    <property type="entry name" value="DNAJ HOMOLOG 1, MITOCHONDRIAL-RELATED"/>
    <property type="match status" value="1"/>
</dbReference>
<dbReference type="GO" id="GO:0005737">
    <property type="term" value="C:cytoplasm"/>
    <property type="evidence" value="ECO:0007669"/>
    <property type="project" value="UniProtKB-SubCell"/>
</dbReference>
<feature type="binding site" evidence="12">
    <location>
        <position position="150"/>
    </location>
    <ligand>
        <name>Zn(2+)</name>
        <dbReference type="ChEBI" id="CHEBI:29105"/>
        <label>1</label>
    </ligand>
</feature>
<feature type="domain" description="J" evidence="14">
    <location>
        <begin position="5"/>
        <end position="70"/>
    </location>
</feature>
<evidence type="ECO:0000256" key="5">
    <source>
        <dbReference type="ARBA" id="ARBA00022771"/>
    </source>
</evidence>
<comment type="function">
    <text evidence="9 12">Participates actively in the response to hyperosmotic and heat shock by preventing the aggregation of stress-denatured proteins and by disaggregating proteins, also in an autonomous, DnaK-independent fashion. Unfolded proteins bind initially to DnaJ; upon interaction with the DnaJ-bound protein, DnaK hydrolyzes its bound ATP, resulting in the formation of a stable complex. GrpE releases ADP from DnaK; ATP binding to DnaK triggers the release of the substrate protein, thus completing the reaction cycle. Several rounds of ATP-dependent interactions between DnaJ, DnaK and GrpE are required for fully efficient folding. Also involved, together with DnaK and GrpE, in the DNA replication of plasmids through activation of initiation proteins.</text>
</comment>
<keyword evidence="5 12" id="KW-0863">Zinc-finger</keyword>
<dbReference type="GO" id="GO:0005524">
    <property type="term" value="F:ATP binding"/>
    <property type="evidence" value="ECO:0007669"/>
    <property type="project" value="InterPro"/>
</dbReference>
<feature type="repeat" description="CXXCXGXG motif" evidence="12">
    <location>
        <begin position="150"/>
        <end position="157"/>
    </location>
</feature>
<dbReference type="InterPro" id="IPR008971">
    <property type="entry name" value="HSP40/DnaJ_pept-bd"/>
</dbReference>
<evidence type="ECO:0000256" key="4">
    <source>
        <dbReference type="ARBA" id="ARBA00022737"/>
    </source>
</evidence>
<dbReference type="SUPFAM" id="SSF46565">
    <property type="entry name" value="Chaperone J-domain"/>
    <property type="match status" value="1"/>
</dbReference>
<dbReference type="PROSITE" id="PS00636">
    <property type="entry name" value="DNAJ_1"/>
    <property type="match status" value="1"/>
</dbReference>
<dbReference type="AlphaFoldDB" id="A0A1I5MIJ9"/>
<dbReference type="Pfam" id="PF00226">
    <property type="entry name" value="DnaJ"/>
    <property type="match status" value="1"/>
</dbReference>
<evidence type="ECO:0000256" key="8">
    <source>
        <dbReference type="ARBA" id="ARBA00023186"/>
    </source>
</evidence>
<dbReference type="Pfam" id="PF00684">
    <property type="entry name" value="DnaJ_CXXCXGXG"/>
    <property type="match status" value="1"/>
</dbReference>
<dbReference type="HAMAP" id="MF_01152">
    <property type="entry name" value="DnaJ"/>
    <property type="match status" value="1"/>
</dbReference>
<dbReference type="PRINTS" id="PR00625">
    <property type="entry name" value="JDOMAIN"/>
</dbReference>
<keyword evidence="17" id="KW-1185">Reference proteome</keyword>
<dbReference type="EMBL" id="FOXB01000006">
    <property type="protein sequence ID" value="SFP09434.1"/>
    <property type="molecule type" value="Genomic_DNA"/>
</dbReference>
<evidence type="ECO:0000259" key="15">
    <source>
        <dbReference type="PROSITE" id="PS51188"/>
    </source>
</evidence>
<dbReference type="Pfam" id="PF01556">
    <property type="entry name" value="DnaJ_C"/>
    <property type="match status" value="1"/>
</dbReference>
<evidence type="ECO:0000256" key="6">
    <source>
        <dbReference type="ARBA" id="ARBA00022833"/>
    </source>
</evidence>
<dbReference type="GO" id="GO:0008270">
    <property type="term" value="F:zinc ion binding"/>
    <property type="evidence" value="ECO:0007669"/>
    <property type="project" value="UniProtKB-UniRule"/>
</dbReference>
<evidence type="ECO:0000313" key="17">
    <source>
        <dbReference type="Proteomes" id="UP000199227"/>
    </source>
</evidence>
<sequence length="377" mass="42883">MTELSYYEILEIERTATQEEIKKAYRKMALKYHPDRNQNDKEAEEKFKLVNEAYQVLSDENKRAIYDRYGKAGLEGQGFHGFEGQNYEDIMDDLSAIFESVFGGGFTGRRSSRGSGEKYNLDLSAQMELSFKEAIFGTEKELKYRYKKPCEPCKGTGAKDGNVTNCEYCNGQGQVYMRQGFMTFAQTCPQCHGSGQTVKEKCTKCSGTGYEEVETTTTVNIPEGVDDGNRLRIPNAGNIGIGGRRGDLYITFYVEEDEHFIRHGDDIYLEVPVFFTQAVLGDTIEIPTLRGKKELKLPQGVKDKEQFIFRGEGVRNVHSGQMGNMIAQIKIVYPKSLNDKQKELLKELQESFGIESKPHESIFESTFEKIKGWFKNK</sequence>
<keyword evidence="8 12" id="KW-0143">Chaperone</keyword>
<name>A0A1I5MIJ9_9BACT</name>
<keyword evidence="1 12" id="KW-0963">Cytoplasm</keyword>
<dbReference type="InterPro" id="IPR001305">
    <property type="entry name" value="HSP_DnaJ_Cys-rich_dom"/>
</dbReference>
<dbReference type="Gene3D" id="2.60.260.20">
    <property type="entry name" value="Urease metallochaperone UreE, N-terminal domain"/>
    <property type="match status" value="2"/>
</dbReference>
<comment type="subcellular location">
    <subcellularLocation>
        <location evidence="12">Cytoplasm</location>
    </subcellularLocation>
</comment>
<proteinExistence type="inferred from homology"/>
<evidence type="ECO:0000313" key="16">
    <source>
        <dbReference type="EMBL" id="SFP09434.1"/>
    </source>
</evidence>
<dbReference type="InterPro" id="IPR018253">
    <property type="entry name" value="DnaJ_domain_CS"/>
</dbReference>
<dbReference type="FunFam" id="1.10.287.110:FF:000034">
    <property type="entry name" value="Chaperone protein DnaJ"/>
    <property type="match status" value="1"/>
</dbReference>
<dbReference type="FunFam" id="2.10.230.10:FF:000002">
    <property type="entry name" value="Molecular chaperone DnaJ"/>
    <property type="match status" value="1"/>
</dbReference>
<evidence type="ECO:0000256" key="12">
    <source>
        <dbReference type="HAMAP-Rule" id="MF_01152"/>
    </source>
</evidence>
<evidence type="ECO:0000256" key="11">
    <source>
        <dbReference type="ARBA" id="ARBA00067609"/>
    </source>
</evidence>
<dbReference type="PROSITE" id="PS50076">
    <property type="entry name" value="DNAJ_2"/>
    <property type="match status" value="1"/>
</dbReference>
<keyword evidence="6 12" id="KW-0862">Zinc</keyword>
<keyword evidence="7 12" id="KW-0346">Stress response</keyword>
<dbReference type="InterPro" id="IPR012724">
    <property type="entry name" value="DnaJ"/>
</dbReference>
<protein>
    <recommendedName>
        <fullName evidence="11 12">Chaperone protein DnaJ</fullName>
    </recommendedName>
</protein>
<keyword evidence="4 12" id="KW-0677">Repeat</keyword>
<feature type="binding site" evidence="12">
    <location>
        <position position="202"/>
    </location>
    <ligand>
        <name>Zn(2+)</name>
        <dbReference type="ChEBI" id="CHEBI:29105"/>
        <label>1</label>
    </ligand>
</feature>
<feature type="repeat" description="CXXCXGXG motif" evidence="12">
    <location>
        <begin position="188"/>
        <end position="195"/>
    </location>
</feature>
<dbReference type="CDD" id="cd10719">
    <property type="entry name" value="DnaJ_zf"/>
    <property type="match status" value="1"/>
</dbReference>
<reference evidence="16 17" key="1">
    <citation type="submission" date="2016-10" db="EMBL/GenBank/DDBJ databases">
        <authorList>
            <person name="de Groot N.N."/>
        </authorList>
    </citation>
    <scope>NUCLEOTIDE SEQUENCE [LARGE SCALE GENOMIC DNA]</scope>
    <source>
        <strain evidence="16 17">EP1-55-1</strain>
    </source>
</reference>
<dbReference type="SUPFAM" id="SSF49493">
    <property type="entry name" value="HSP40/DnaJ peptide-binding domain"/>
    <property type="match status" value="2"/>
</dbReference>